<dbReference type="eggNOG" id="arCOG09395">
    <property type="taxonomic scope" value="Archaea"/>
</dbReference>
<sequence length="375" mass="41873">MNAKILAPAVAIGIALVGLGLFLSEDSRPYTTITPTSSSVVVPETGISEFQMMETDGIKHLIPLDKIKGGGPPKDGIPSIDNPIFADISDSQFMSDSDTVIGLEINGQAKAYPLFILVWHEIVNDKVGGLPVSVTYCPLCYTNQVFERVIDGQEVEFGTSGKLYNSNLLMYDRLTESYWSQALGIAVKGELSGYQLDLVPFDVITWGDWKKLHPDTLVLTTDTGHLRSYATDPYGNYYAEPRIMFPVEYRDDRMHPKEIIVGFNLDGIYKAYKQNDIESQIVINDSVGSTSILLVSLFSENSRAFDRVVDGEILDFEYFDGKIIDSQTNSEWSYDGLAKSGYYEGKQLERLPIEPGFWFEWVAFHPKTLVYGDVS</sequence>
<dbReference type="RefSeq" id="WP_012215479.1">
    <property type="nucleotide sequence ID" value="NC_010085.1"/>
</dbReference>
<dbReference type="EnsemblBacteria" id="ABX12992">
    <property type="protein sequence ID" value="ABX12992"/>
    <property type="gene ID" value="Nmar_1096"/>
</dbReference>
<dbReference type="STRING" id="436308.Nmar_1096"/>
<keyword evidence="2" id="KW-1185">Reference proteome</keyword>
<evidence type="ECO:0000313" key="1">
    <source>
        <dbReference type="EMBL" id="ABX12992.1"/>
    </source>
</evidence>
<evidence type="ECO:0000313" key="2">
    <source>
        <dbReference type="Proteomes" id="UP000000792"/>
    </source>
</evidence>
<dbReference type="Proteomes" id="UP000000792">
    <property type="component" value="Chromosome"/>
</dbReference>
<dbReference type="PhylomeDB" id="A9A4L4"/>
<name>A9A4L4_NITMS</name>
<dbReference type="InParanoid" id="A9A4L4"/>
<dbReference type="InterPro" id="IPR021516">
    <property type="entry name" value="DUF3179"/>
</dbReference>
<reference evidence="1 2" key="1">
    <citation type="journal article" date="2010" name="Proc. Natl. Acad. Sci. U.S.A.">
        <title>Nitrosopumilus maritimus genome reveals unique mechanisms for nitrification and autotrophy in globally distributed marine crenarchaea.</title>
        <authorList>
            <person name="Walker C.B."/>
            <person name="de la Torre J.R."/>
            <person name="Klotz M.G."/>
            <person name="Urakawa H."/>
            <person name="Pinel N."/>
            <person name="Arp D.J."/>
            <person name="Brochier-Armanet C."/>
            <person name="Chain P.S."/>
            <person name="Chan P.P."/>
            <person name="Gollabgir A."/>
            <person name="Hemp J."/>
            <person name="Hugler M."/>
            <person name="Karr E.A."/>
            <person name="Konneke M."/>
            <person name="Shin M."/>
            <person name="Lawton T.J."/>
            <person name="Lowe T."/>
            <person name="Martens-Habbena W."/>
            <person name="Sayavedra-Soto L.A."/>
            <person name="Lang D."/>
            <person name="Sievert S.M."/>
            <person name="Rosenzweig A.C."/>
            <person name="Manning G."/>
            <person name="Stahl D.A."/>
        </authorList>
    </citation>
    <scope>NUCLEOTIDE SEQUENCE [LARGE SCALE GENOMIC DNA]</scope>
    <source>
        <strain evidence="1 2">SCM1</strain>
    </source>
</reference>
<accession>A9A4L4</accession>
<dbReference type="EMBL" id="CP000866">
    <property type="protein sequence ID" value="ABX12992.1"/>
    <property type="molecule type" value="Genomic_DNA"/>
</dbReference>
<dbReference type="GeneID" id="5774019"/>
<gene>
    <name evidence="1" type="ordered locus">Nmar_1096</name>
</gene>
<dbReference type="HOGENOM" id="CLU_037493_1_0_2"/>
<dbReference type="OrthoDB" id="2731at2157"/>
<protein>
    <recommendedName>
        <fullName evidence="3">DUF3179 domain-containing protein</fullName>
    </recommendedName>
</protein>
<dbReference type="Pfam" id="PF11376">
    <property type="entry name" value="DUF3179"/>
    <property type="match status" value="1"/>
</dbReference>
<proteinExistence type="predicted"/>
<organism evidence="1 2">
    <name type="scientific">Nitrosopumilus maritimus (strain SCM1)</name>
    <dbReference type="NCBI Taxonomy" id="436308"/>
    <lineage>
        <taxon>Archaea</taxon>
        <taxon>Nitrososphaerota</taxon>
        <taxon>Nitrososphaeria</taxon>
        <taxon>Nitrosopumilales</taxon>
        <taxon>Nitrosopumilaceae</taxon>
        <taxon>Nitrosopumilus</taxon>
    </lineage>
</organism>
<dbReference type="KEGG" id="nmr:Nmar_1096"/>
<dbReference type="AlphaFoldDB" id="A9A4L4"/>
<evidence type="ECO:0008006" key="3">
    <source>
        <dbReference type="Google" id="ProtNLM"/>
    </source>
</evidence>